<keyword evidence="14" id="KW-1185">Reference proteome</keyword>
<dbReference type="Gene3D" id="3.40.470.10">
    <property type="entry name" value="Uracil-DNA glycosylase-like domain"/>
    <property type="match status" value="1"/>
</dbReference>
<dbReference type="HAMAP" id="MF_00148">
    <property type="entry name" value="UDG"/>
    <property type="match status" value="1"/>
</dbReference>
<accession>Q0VP04</accession>
<name>Q0VP04_ALCBS</name>
<dbReference type="NCBIfam" id="NF003589">
    <property type="entry name" value="PRK05254.1-2"/>
    <property type="match status" value="1"/>
</dbReference>
<dbReference type="GO" id="GO:0005737">
    <property type="term" value="C:cytoplasm"/>
    <property type="evidence" value="ECO:0007669"/>
    <property type="project" value="UniProtKB-SubCell"/>
</dbReference>
<evidence type="ECO:0000256" key="3">
    <source>
        <dbReference type="ARBA" id="ARBA00008184"/>
    </source>
</evidence>
<dbReference type="EMBL" id="AM286690">
    <property type="protein sequence ID" value="CAL17094.1"/>
    <property type="molecule type" value="Genomic_DNA"/>
</dbReference>
<organism evidence="13 14">
    <name type="scientific">Alcanivorax borkumensis (strain ATCC 700651 / DSM 11573 / NCIMB 13689 / SK2)</name>
    <dbReference type="NCBI Taxonomy" id="393595"/>
    <lineage>
        <taxon>Bacteria</taxon>
        <taxon>Pseudomonadati</taxon>
        <taxon>Pseudomonadota</taxon>
        <taxon>Gammaproteobacteria</taxon>
        <taxon>Oceanospirillales</taxon>
        <taxon>Alcanivoracaceae</taxon>
        <taxon>Alcanivorax</taxon>
    </lineage>
</organism>
<dbReference type="PANTHER" id="PTHR11264:SF0">
    <property type="entry name" value="URACIL-DNA GLYCOSYLASE"/>
    <property type="match status" value="1"/>
</dbReference>
<dbReference type="Proteomes" id="UP000008871">
    <property type="component" value="Chromosome"/>
</dbReference>
<comment type="subcellular location">
    <subcellularLocation>
        <location evidence="9">Cytoplasm</location>
    </subcellularLocation>
</comment>
<evidence type="ECO:0000256" key="7">
    <source>
        <dbReference type="ARBA" id="ARBA00022801"/>
    </source>
</evidence>
<dbReference type="PANTHER" id="PTHR11264">
    <property type="entry name" value="URACIL-DNA GLYCOSYLASE"/>
    <property type="match status" value="1"/>
</dbReference>
<dbReference type="InterPro" id="IPR002043">
    <property type="entry name" value="UDG_fam1"/>
</dbReference>
<dbReference type="InterPro" id="IPR018085">
    <property type="entry name" value="Ura-DNA_Glyclase_AS"/>
</dbReference>
<comment type="similarity">
    <text evidence="3 9 11">Belongs to the uracil-DNA glycosylase (UDG) superfamily. UNG family.</text>
</comment>
<dbReference type="FunFam" id="3.40.470.10:FF:000001">
    <property type="entry name" value="Uracil-DNA glycosylase"/>
    <property type="match status" value="1"/>
</dbReference>
<evidence type="ECO:0000256" key="10">
    <source>
        <dbReference type="PROSITE-ProRule" id="PRU10072"/>
    </source>
</evidence>
<keyword evidence="6 9" id="KW-0227">DNA damage</keyword>
<dbReference type="GO" id="GO:0097510">
    <property type="term" value="P:base-excision repair, AP site formation via deaminated base removal"/>
    <property type="evidence" value="ECO:0007669"/>
    <property type="project" value="TreeGrafter"/>
</dbReference>
<dbReference type="eggNOG" id="COG0692">
    <property type="taxonomic scope" value="Bacteria"/>
</dbReference>
<sequence>MVNAYAVNTPDSKVVPLEPGWKQHLEGEFQRDYMAQLRHFLAQQKREGKTVFPPGPDIFNAFNLTPFDCVKVVILGQDPYHGPNQAHGLCFSVQHGVKTPPSLMNIYKEIHRDLGFDIPTHGNLTYWAEQGVLLLNAVLTVEAGQAGSHQKQGWETFTDQAIEHLNREREGLVFLLWGSHAQKKGRLIDREKHCVLSAPHPSPLSAYRGFLGCGHFSRANQYLLQHGETAIDWSVPE</sequence>
<evidence type="ECO:0000256" key="1">
    <source>
        <dbReference type="ARBA" id="ARBA00001400"/>
    </source>
</evidence>
<dbReference type="NCBIfam" id="NF003588">
    <property type="entry name" value="PRK05254.1-1"/>
    <property type="match status" value="1"/>
</dbReference>
<keyword evidence="7 9" id="KW-0378">Hydrolase</keyword>
<dbReference type="CDD" id="cd10027">
    <property type="entry name" value="UDG-F1-like"/>
    <property type="match status" value="1"/>
</dbReference>
<dbReference type="KEGG" id="abo:ABO_1646"/>
<dbReference type="InterPro" id="IPR036895">
    <property type="entry name" value="Uracil-DNA_glycosylase-like_sf"/>
</dbReference>
<dbReference type="GO" id="GO:0004844">
    <property type="term" value="F:uracil DNA N-glycosylase activity"/>
    <property type="evidence" value="ECO:0007669"/>
    <property type="project" value="UniProtKB-UniRule"/>
</dbReference>
<evidence type="ECO:0000313" key="14">
    <source>
        <dbReference type="Proteomes" id="UP000008871"/>
    </source>
</evidence>
<evidence type="ECO:0000313" key="13">
    <source>
        <dbReference type="EMBL" id="CAL17094.1"/>
    </source>
</evidence>
<dbReference type="PROSITE" id="PS00130">
    <property type="entry name" value="U_DNA_GLYCOSYLASE"/>
    <property type="match status" value="1"/>
</dbReference>
<keyword evidence="8 9" id="KW-0234">DNA repair</keyword>
<gene>
    <name evidence="9 13" type="primary">ung</name>
    <name evidence="13" type="ordered locus">ABO_1646</name>
</gene>
<dbReference type="AlphaFoldDB" id="Q0VP04"/>
<feature type="active site" description="Proton acceptor" evidence="9 10">
    <location>
        <position position="78"/>
    </location>
</feature>
<comment type="catalytic activity">
    <reaction evidence="1 9 11">
        <text>Hydrolyzes single-stranded DNA or mismatched double-stranded DNA and polynucleotides, releasing free uracil.</text>
        <dbReference type="EC" id="3.2.2.27"/>
    </reaction>
</comment>
<evidence type="ECO:0000256" key="9">
    <source>
        <dbReference type="HAMAP-Rule" id="MF_00148"/>
    </source>
</evidence>
<evidence type="ECO:0000259" key="12">
    <source>
        <dbReference type="SMART" id="SM00986"/>
    </source>
</evidence>
<dbReference type="SMART" id="SM00986">
    <property type="entry name" value="UDG"/>
    <property type="match status" value="1"/>
</dbReference>
<evidence type="ECO:0000256" key="11">
    <source>
        <dbReference type="RuleBase" id="RU003780"/>
    </source>
</evidence>
<keyword evidence="9" id="KW-0963">Cytoplasm</keyword>
<evidence type="ECO:0000256" key="8">
    <source>
        <dbReference type="ARBA" id="ARBA00023204"/>
    </source>
</evidence>
<protein>
    <recommendedName>
        <fullName evidence="5 9">Uracil-DNA glycosylase</fullName>
        <shortName evidence="9">UDG</shortName>
        <ecNumber evidence="4 9">3.2.2.27</ecNumber>
    </recommendedName>
</protein>
<dbReference type="InterPro" id="IPR005122">
    <property type="entry name" value="Uracil-DNA_glycosylase-like"/>
</dbReference>
<dbReference type="SUPFAM" id="SSF52141">
    <property type="entry name" value="Uracil-DNA glycosylase-like"/>
    <property type="match status" value="1"/>
</dbReference>
<keyword evidence="13" id="KW-0326">Glycosidase</keyword>
<evidence type="ECO:0000256" key="4">
    <source>
        <dbReference type="ARBA" id="ARBA00012030"/>
    </source>
</evidence>
<proteinExistence type="inferred from homology"/>
<dbReference type="STRING" id="393595.ABO_1646"/>
<evidence type="ECO:0000256" key="5">
    <source>
        <dbReference type="ARBA" id="ARBA00018429"/>
    </source>
</evidence>
<dbReference type="NCBIfam" id="NF003592">
    <property type="entry name" value="PRK05254.1-5"/>
    <property type="match status" value="1"/>
</dbReference>
<evidence type="ECO:0000256" key="2">
    <source>
        <dbReference type="ARBA" id="ARBA00002631"/>
    </source>
</evidence>
<dbReference type="NCBIfam" id="TIGR00628">
    <property type="entry name" value="ung"/>
    <property type="match status" value="1"/>
</dbReference>
<dbReference type="OrthoDB" id="9804372at2"/>
<dbReference type="SMART" id="SM00987">
    <property type="entry name" value="UreE_C"/>
    <property type="match status" value="1"/>
</dbReference>
<dbReference type="NCBIfam" id="NF003591">
    <property type="entry name" value="PRK05254.1-4"/>
    <property type="match status" value="1"/>
</dbReference>
<dbReference type="Pfam" id="PF03167">
    <property type="entry name" value="UDG"/>
    <property type="match status" value="1"/>
</dbReference>
<dbReference type="HOGENOM" id="CLU_032162_3_0_6"/>
<reference evidence="13 14" key="1">
    <citation type="journal article" date="2006" name="Nat. Biotechnol.">
        <title>Genome sequence of the ubiquitous hydrocarbon-degrading marine bacterium Alcanivorax borkumensis.</title>
        <authorList>
            <person name="Schneiker S."/>
            <person name="Martins dos Santos V.A.P."/>
            <person name="Bartels D."/>
            <person name="Bekel T."/>
            <person name="Brecht M."/>
            <person name="Buhrmester J."/>
            <person name="Chernikova T.N."/>
            <person name="Denaro R."/>
            <person name="Ferrer M."/>
            <person name="Gertler C."/>
            <person name="Goesmann A."/>
            <person name="Golyshina O.V."/>
            <person name="Kaminski F."/>
            <person name="Khachane A.N."/>
            <person name="Lang S."/>
            <person name="Linke B."/>
            <person name="McHardy A.C."/>
            <person name="Meyer F."/>
            <person name="Nechitaylo T."/>
            <person name="Puehler A."/>
            <person name="Regenhardt D."/>
            <person name="Rupp O."/>
            <person name="Sabirova J.S."/>
            <person name="Selbitschka W."/>
            <person name="Yakimov M.M."/>
            <person name="Timmis K.N."/>
            <person name="Vorhoelter F.-J."/>
            <person name="Weidner S."/>
            <person name="Kaiser O."/>
            <person name="Golyshin P.N."/>
        </authorList>
    </citation>
    <scope>NUCLEOTIDE SEQUENCE [LARGE SCALE GENOMIC DNA]</scope>
    <source>
        <strain evidence="14">ATCC 700651 / DSM 11573 / NCIMB 13689 / SK2</strain>
    </source>
</reference>
<evidence type="ECO:0000256" key="6">
    <source>
        <dbReference type="ARBA" id="ARBA00022763"/>
    </source>
</evidence>
<dbReference type="RefSeq" id="WP_011588927.1">
    <property type="nucleotide sequence ID" value="NC_008260.1"/>
</dbReference>
<dbReference type="EC" id="3.2.2.27" evidence="4 9"/>
<feature type="domain" description="Uracil-DNA glycosylase-like" evidence="12">
    <location>
        <begin position="63"/>
        <end position="223"/>
    </location>
</feature>
<comment type="function">
    <text evidence="2 9 11">Excises uracil residues from the DNA which can arise as a result of misincorporation of dUMP residues by DNA polymerase or due to deamination of cytosine.</text>
</comment>